<evidence type="ECO:0000313" key="7">
    <source>
        <dbReference type="Proteomes" id="UP000249819"/>
    </source>
</evidence>
<organism evidence="6 7">
    <name type="scientific">Chitinophaga dinghuensis</name>
    <dbReference type="NCBI Taxonomy" id="1539050"/>
    <lineage>
        <taxon>Bacteria</taxon>
        <taxon>Pseudomonadati</taxon>
        <taxon>Bacteroidota</taxon>
        <taxon>Chitinophagia</taxon>
        <taxon>Chitinophagales</taxon>
        <taxon>Chitinophagaceae</taxon>
        <taxon>Chitinophaga</taxon>
    </lineage>
</organism>
<keyword evidence="3" id="KW-1015">Disulfide bond</keyword>
<dbReference type="InterPro" id="IPR013766">
    <property type="entry name" value="Thioredoxin_domain"/>
</dbReference>
<dbReference type="EMBL" id="QLMA01000009">
    <property type="protein sequence ID" value="RAJ75488.1"/>
    <property type="molecule type" value="Genomic_DNA"/>
</dbReference>
<sequence>MKKYFLWLSAAALVAGCTSQQQEKGEFKIEGHFTNLPLGSVVLEELTLQNVKGVDSTTVKDASGKFTLKGMVPEQGLYRIRFQNGKFILLSLDAGDMKLEGDVDNLENLKVEGSESTAELQKFLGDISKQSIALTEEMRNLDSLHSIKTPDSVLQPKLQDFQRKEKDFEESFFIAADKTKYPANAVFAISQVRSGEEIMAHKQVLTNMAKRFPKNTLVKSMVDRVAELEKSQTAGGADAAGGEEPSIAVKIGEPAPEFTLPDPSGKMVSLSSFRGKYVLVDFWASWCGPCRAENPNVVAAYQQFKNKNFTVLGVSLDKEKSNWLEAIKKDKLDWTHVSDLKFWESAVVNMYGINAIPANFLMDPQGKVIASNLRGPALEAKLKEVLK</sequence>
<dbReference type="InterPro" id="IPR050553">
    <property type="entry name" value="Thioredoxin_ResA/DsbE_sf"/>
</dbReference>
<dbReference type="Proteomes" id="UP000249819">
    <property type="component" value="Unassembled WGS sequence"/>
</dbReference>
<dbReference type="GO" id="GO:0016209">
    <property type="term" value="F:antioxidant activity"/>
    <property type="evidence" value="ECO:0007669"/>
    <property type="project" value="InterPro"/>
</dbReference>
<dbReference type="PROSITE" id="PS51257">
    <property type="entry name" value="PROKAR_LIPOPROTEIN"/>
    <property type="match status" value="1"/>
</dbReference>
<reference evidence="6 7" key="1">
    <citation type="submission" date="2018-06" db="EMBL/GenBank/DDBJ databases">
        <title>Genomic Encyclopedia of Archaeal and Bacterial Type Strains, Phase II (KMG-II): from individual species to whole genera.</title>
        <authorList>
            <person name="Goeker M."/>
        </authorList>
    </citation>
    <scope>NUCLEOTIDE SEQUENCE [LARGE SCALE GENOMIC DNA]</scope>
    <source>
        <strain evidence="6 7">DSM 29821</strain>
    </source>
</reference>
<evidence type="ECO:0000313" key="6">
    <source>
        <dbReference type="EMBL" id="RAJ75488.1"/>
    </source>
</evidence>
<evidence type="ECO:0000256" key="2">
    <source>
        <dbReference type="ARBA" id="ARBA00022748"/>
    </source>
</evidence>
<dbReference type="GO" id="GO:0030313">
    <property type="term" value="C:cell envelope"/>
    <property type="evidence" value="ECO:0007669"/>
    <property type="project" value="UniProtKB-SubCell"/>
</dbReference>
<dbReference type="AlphaFoldDB" id="A0A327VPL5"/>
<dbReference type="GO" id="GO:0017004">
    <property type="term" value="P:cytochrome complex assembly"/>
    <property type="evidence" value="ECO:0007669"/>
    <property type="project" value="UniProtKB-KW"/>
</dbReference>
<dbReference type="Pfam" id="PF00578">
    <property type="entry name" value="AhpC-TSA"/>
    <property type="match status" value="1"/>
</dbReference>
<name>A0A327VPL5_9BACT</name>
<comment type="caution">
    <text evidence="6">The sequence shown here is derived from an EMBL/GenBank/DDBJ whole genome shotgun (WGS) entry which is preliminary data.</text>
</comment>
<dbReference type="PROSITE" id="PS00194">
    <property type="entry name" value="THIOREDOXIN_1"/>
    <property type="match status" value="1"/>
</dbReference>
<protein>
    <submittedName>
        <fullName evidence="6">Peroxiredoxin</fullName>
    </submittedName>
</protein>
<evidence type="ECO:0000256" key="3">
    <source>
        <dbReference type="ARBA" id="ARBA00023157"/>
    </source>
</evidence>
<keyword evidence="4" id="KW-0676">Redox-active center</keyword>
<feature type="domain" description="Thioredoxin" evidence="5">
    <location>
        <begin position="249"/>
        <end position="387"/>
    </location>
</feature>
<dbReference type="InterPro" id="IPR017937">
    <property type="entry name" value="Thioredoxin_CS"/>
</dbReference>
<keyword evidence="7" id="KW-1185">Reference proteome</keyword>
<proteinExistence type="predicted"/>
<dbReference type="PANTHER" id="PTHR42852">
    <property type="entry name" value="THIOL:DISULFIDE INTERCHANGE PROTEIN DSBE"/>
    <property type="match status" value="1"/>
</dbReference>
<dbReference type="PROSITE" id="PS51352">
    <property type="entry name" value="THIOREDOXIN_2"/>
    <property type="match status" value="1"/>
</dbReference>
<evidence type="ECO:0000256" key="4">
    <source>
        <dbReference type="ARBA" id="ARBA00023284"/>
    </source>
</evidence>
<dbReference type="InterPro" id="IPR000866">
    <property type="entry name" value="AhpC/TSA"/>
</dbReference>
<dbReference type="SUPFAM" id="SSF52833">
    <property type="entry name" value="Thioredoxin-like"/>
    <property type="match status" value="1"/>
</dbReference>
<accession>A0A327VPL5</accession>
<dbReference type="GO" id="GO:0016491">
    <property type="term" value="F:oxidoreductase activity"/>
    <property type="evidence" value="ECO:0007669"/>
    <property type="project" value="InterPro"/>
</dbReference>
<dbReference type="PANTHER" id="PTHR42852:SF6">
    <property type="entry name" value="THIOL:DISULFIDE INTERCHANGE PROTEIN DSBE"/>
    <property type="match status" value="1"/>
</dbReference>
<gene>
    <name evidence="6" type="ORF">CLV59_109102</name>
</gene>
<dbReference type="CDD" id="cd02966">
    <property type="entry name" value="TlpA_like_family"/>
    <property type="match status" value="1"/>
</dbReference>
<dbReference type="Gene3D" id="3.40.30.10">
    <property type="entry name" value="Glutaredoxin"/>
    <property type="match status" value="1"/>
</dbReference>
<dbReference type="Pfam" id="PF14289">
    <property type="entry name" value="DUF4369"/>
    <property type="match status" value="1"/>
</dbReference>
<comment type="subcellular location">
    <subcellularLocation>
        <location evidence="1">Cell envelope</location>
    </subcellularLocation>
</comment>
<dbReference type="RefSeq" id="WP_245950945.1">
    <property type="nucleotide sequence ID" value="NZ_QLMA01000009.1"/>
</dbReference>
<evidence type="ECO:0000259" key="5">
    <source>
        <dbReference type="PROSITE" id="PS51352"/>
    </source>
</evidence>
<keyword evidence="2" id="KW-0201">Cytochrome c-type biogenesis</keyword>
<dbReference type="InterPro" id="IPR025380">
    <property type="entry name" value="DUF4369"/>
</dbReference>
<evidence type="ECO:0000256" key="1">
    <source>
        <dbReference type="ARBA" id="ARBA00004196"/>
    </source>
</evidence>
<dbReference type="InterPro" id="IPR036249">
    <property type="entry name" value="Thioredoxin-like_sf"/>
</dbReference>